<feature type="transmembrane region" description="Helical" evidence="2">
    <location>
        <begin position="154"/>
        <end position="172"/>
    </location>
</feature>
<organism evidence="4 5">
    <name type="scientific">Thermobaculum terrenum (strain ATCC BAA-798 / CCMEE 7001 / YNP1)</name>
    <dbReference type="NCBI Taxonomy" id="525904"/>
    <lineage>
        <taxon>Bacteria</taxon>
        <taxon>Bacillati</taxon>
        <taxon>Chloroflexota</taxon>
        <taxon>Chloroflexia</taxon>
        <taxon>Candidatus Thermobaculales</taxon>
        <taxon>Candidatus Thermobaculaceae</taxon>
        <taxon>Thermobaculum</taxon>
    </lineage>
</organism>
<name>D1CIG0_THET1</name>
<keyword evidence="2" id="KW-0472">Membrane</keyword>
<feature type="transmembrane region" description="Helical" evidence="2">
    <location>
        <begin position="39"/>
        <end position="59"/>
    </location>
</feature>
<gene>
    <name evidence="4" type="ordered locus">Tter_2643</name>
</gene>
<feature type="compositionally biased region" description="Basic and acidic residues" evidence="1">
    <location>
        <begin position="489"/>
        <end position="502"/>
    </location>
</feature>
<feature type="transmembrane region" description="Helical" evidence="2">
    <location>
        <begin position="12"/>
        <end position="33"/>
    </location>
</feature>
<feature type="transmembrane region" description="Helical" evidence="2">
    <location>
        <begin position="258"/>
        <end position="285"/>
    </location>
</feature>
<proteinExistence type="predicted"/>
<evidence type="ECO:0000313" key="4">
    <source>
        <dbReference type="EMBL" id="ACZ43531.1"/>
    </source>
</evidence>
<dbReference type="KEGG" id="ttr:Tter_2643"/>
<feature type="region of interest" description="Disordered" evidence="1">
    <location>
        <begin position="489"/>
        <end position="508"/>
    </location>
</feature>
<dbReference type="RefSeq" id="WP_012876562.1">
    <property type="nucleotide sequence ID" value="NC_013526.1"/>
</dbReference>
<accession>D1CIG0</accession>
<dbReference type="EMBL" id="CP001826">
    <property type="protein sequence ID" value="ACZ43531.1"/>
    <property type="molecule type" value="Genomic_DNA"/>
</dbReference>
<feature type="transmembrane region" description="Helical" evidence="2">
    <location>
        <begin position="324"/>
        <end position="342"/>
    </location>
</feature>
<keyword evidence="2" id="KW-0812">Transmembrane</keyword>
<dbReference type="STRING" id="525904.Tter_2643"/>
<keyword evidence="2" id="KW-1133">Transmembrane helix</keyword>
<keyword evidence="5" id="KW-1185">Reference proteome</keyword>
<sequence>MRDRLLVTVYRPLAVAVLFGCIVVSIVQLIELLQPQWRGGYLVVISALAALEAQVSYRLIRERLPRSYPTLRYRLMELVGLFLVLQLAEGLNEGSANPLAGIPDFSPPALVAYGVVVACWLGGTLTARDLEALGETPERSATYVPPEERLASRFLFGAVILLIFAGMTHLGLRSLFQLSRPPVGGVILNVLVYFLLGFLMLGQIRYSTLRAHWEQVGARVQPALGSRWLRYSLLFLVSVLLLVALLPTTYTMGLLETLALVLNAIIWTIGAIWFLISLPFLWVIAHLFGGGRTGDNPPPPRELPEFMRRPQDGGFSWPGFLNSLIFWAIVAAILVYVLRAYLRTRPDLLAPLARLRLLEVLRAWWRSLWARITGAASSASRRLAERFRAAGRTLGGVARGERIDPSRLDPRGRVRYYYLRMLEVAEGAGHPRRRSQTPYDFERTLRPEVPEAEPALDDLTSEFVRARYSRQPLSEEEAERARADVERIQEELRRKQEARDTDQSSPRR</sequence>
<dbReference type="eggNOG" id="ENOG5031EEJ">
    <property type="taxonomic scope" value="Bacteria"/>
</dbReference>
<feature type="transmembrane region" description="Helical" evidence="2">
    <location>
        <begin position="184"/>
        <end position="208"/>
    </location>
</feature>
<protein>
    <recommendedName>
        <fullName evidence="3">Protein-glutamine gamma-glutamyltransferase-like C-terminal domain-containing protein</fullName>
    </recommendedName>
</protein>
<dbReference type="HOGENOM" id="CLU_511785_0_0_0"/>
<evidence type="ECO:0000313" key="5">
    <source>
        <dbReference type="Proteomes" id="UP000000323"/>
    </source>
</evidence>
<dbReference type="OrthoDB" id="5198230at2"/>
<feature type="transmembrane region" description="Helical" evidence="2">
    <location>
        <begin position="228"/>
        <end position="246"/>
    </location>
</feature>
<evidence type="ECO:0000256" key="2">
    <source>
        <dbReference type="SAM" id="Phobius"/>
    </source>
</evidence>
<evidence type="ECO:0000259" key="3">
    <source>
        <dbReference type="Pfam" id="PF13559"/>
    </source>
</evidence>
<evidence type="ECO:0000256" key="1">
    <source>
        <dbReference type="SAM" id="MobiDB-lite"/>
    </source>
</evidence>
<dbReference type="AlphaFoldDB" id="D1CIG0"/>
<dbReference type="Proteomes" id="UP000000323">
    <property type="component" value="Chromosome 2"/>
</dbReference>
<reference evidence="5" key="1">
    <citation type="journal article" date="2010" name="Stand. Genomic Sci.">
        <title>Complete genome sequence of 'Thermobaculum terrenum' type strain (YNP1).</title>
        <authorList>
            <person name="Kiss H."/>
            <person name="Cleland D."/>
            <person name="Lapidus A."/>
            <person name="Lucas S."/>
            <person name="Glavina Del Rio T."/>
            <person name="Nolan M."/>
            <person name="Tice H."/>
            <person name="Han C."/>
            <person name="Goodwin L."/>
            <person name="Pitluck S."/>
            <person name="Liolios K."/>
            <person name="Ivanova N."/>
            <person name="Mavromatis K."/>
            <person name="Ovchinnikova G."/>
            <person name="Pati A."/>
            <person name="Chen A."/>
            <person name="Palaniappan K."/>
            <person name="Land M."/>
            <person name="Hauser L."/>
            <person name="Chang Y."/>
            <person name="Jeffries C."/>
            <person name="Lu M."/>
            <person name="Brettin T."/>
            <person name="Detter J."/>
            <person name="Goker M."/>
            <person name="Tindall B."/>
            <person name="Beck B."/>
            <person name="McDermott T."/>
            <person name="Woyke T."/>
            <person name="Bristow J."/>
            <person name="Eisen J."/>
            <person name="Markowitz V."/>
            <person name="Hugenholtz P."/>
            <person name="Kyrpides N."/>
            <person name="Klenk H."/>
            <person name="Cheng J."/>
        </authorList>
    </citation>
    <scope>NUCLEOTIDE SEQUENCE [LARGE SCALE GENOMIC DNA]</scope>
    <source>
        <strain evidence="5">ATCC BAA-798 / YNP1</strain>
    </source>
</reference>
<dbReference type="Pfam" id="PF13559">
    <property type="entry name" value="DUF4129"/>
    <property type="match status" value="1"/>
</dbReference>
<feature type="domain" description="Protein-glutamine gamma-glutamyltransferase-like C-terminal" evidence="3">
    <location>
        <begin position="418"/>
        <end position="485"/>
    </location>
</feature>
<dbReference type="InterPro" id="IPR025403">
    <property type="entry name" value="TgpA-like_C"/>
</dbReference>